<dbReference type="CDD" id="cd11030">
    <property type="entry name" value="CYP105-like"/>
    <property type="match status" value="1"/>
</dbReference>
<dbReference type="GO" id="GO:0004497">
    <property type="term" value="F:monooxygenase activity"/>
    <property type="evidence" value="ECO:0007669"/>
    <property type="project" value="UniProtKB-KW"/>
</dbReference>
<dbReference type="EMBL" id="CP040916">
    <property type="protein sequence ID" value="QDQ10091.1"/>
    <property type="molecule type" value="Genomic_DNA"/>
</dbReference>
<reference evidence="9 10" key="1">
    <citation type="journal article" date="2019" name="J. Ind. Microbiol. Biotechnol.">
        <title>The complete genomic sequence of Streptomyces spectabilis NRRL-2792 and identification of secondary metabolite biosynthetic gene clusters.</title>
        <authorList>
            <person name="Sinha A."/>
            <person name="Phillips-Salemka S."/>
            <person name="Niraula T.A."/>
            <person name="Short K.A."/>
            <person name="Niraula N.P."/>
        </authorList>
    </citation>
    <scope>NUCLEOTIDE SEQUENCE [LARGE SCALE GENOMIC DNA]</scope>
    <source>
        <strain evidence="9 10">NRRL 2792</strain>
    </source>
</reference>
<keyword evidence="3" id="KW-0349">Heme</keyword>
<comment type="cofactor">
    <cofactor evidence="1">
        <name>heme</name>
        <dbReference type="ChEBI" id="CHEBI:30413"/>
    </cofactor>
</comment>
<dbReference type="GO" id="GO:0016705">
    <property type="term" value="F:oxidoreductase activity, acting on paired donors, with incorporation or reduction of molecular oxygen"/>
    <property type="evidence" value="ECO:0007669"/>
    <property type="project" value="InterPro"/>
</dbReference>
<dbReference type="Pfam" id="PF00067">
    <property type="entry name" value="p450"/>
    <property type="match status" value="1"/>
</dbReference>
<feature type="compositionally biased region" description="Basic and acidic residues" evidence="8">
    <location>
        <begin position="9"/>
        <end position="18"/>
    </location>
</feature>
<dbReference type="InterPro" id="IPR036396">
    <property type="entry name" value="Cyt_P450_sf"/>
</dbReference>
<evidence type="ECO:0000256" key="8">
    <source>
        <dbReference type="SAM" id="MobiDB-lite"/>
    </source>
</evidence>
<evidence type="ECO:0000256" key="1">
    <source>
        <dbReference type="ARBA" id="ARBA00001971"/>
    </source>
</evidence>
<dbReference type="GO" id="GO:0020037">
    <property type="term" value="F:heme binding"/>
    <property type="evidence" value="ECO:0007669"/>
    <property type="project" value="InterPro"/>
</dbReference>
<evidence type="ECO:0000256" key="3">
    <source>
        <dbReference type="ARBA" id="ARBA00022617"/>
    </source>
</evidence>
<gene>
    <name evidence="9" type="ORF">FH965_05600</name>
</gene>
<dbReference type="SUPFAM" id="SSF48264">
    <property type="entry name" value="Cytochrome P450"/>
    <property type="match status" value="1"/>
</dbReference>
<evidence type="ECO:0000256" key="7">
    <source>
        <dbReference type="ARBA" id="ARBA00023033"/>
    </source>
</evidence>
<dbReference type="InterPro" id="IPR002397">
    <property type="entry name" value="Cyt_P450_B"/>
</dbReference>
<evidence type="ECO:0000256" key="2">
    <source>
        <dbReference type="ARBA" id="ARBA00010617"/>
    </source>
</evidence>
<keyword evidence="4" id="KW-0479">Metal-binding</keyword>
<dbReference type="Proteomes" id="UP000316806">
    <property type="component" value="Chromosome"/>
</dbReference>
<accession>A0A516R359</accession>
<dbReference type="PRINTS" id="PR00359">
    <property type="entry name" value="BP450"/>
</dbReference>
<name>A0A516R359_STRST</name>
<evidence type="ECO:0000313" key="10">
    <source>
        <dbReference type="Proteomes" id="UP000316806"/>
    </source>
</evidence>
<keyword evidence="5" id="KW-0560">Oxidoreductase</keyword>
<evidence type="ECO:0000256" key="5">
    <source>
        <dbReference type="ARBA" id="ARBA00023002"/>
    </source>
</evidence>
<evidence type="ECO:0000256" key="4">
    <source>
        <dbReference type="ARBA" id="ARBA00022723"/>
    </source>
</evidence>
<keyword evidence="6" id="KW-0408">Iron</keyword>
<evidence type="ECO:0000256" key="6">
    <source>
        <dbReference type="ARBA" id="ARBA00023004"/>
    </source>
</evidence>
<sequence length="392" mass="42554">MARPTDLSPHNRRDRLDPLPELTRLAARSPLTRADLTDDPAAGPGWLVTGPDEVRAVLADTDRFSTRVAAPGAPPGRPAQVGNLVQYDPPDHSRLRRLLAPEFTVRRMSGLEPAVERVVADCLDALEKAGSPADFMRHIAWTVPGLVMCELFGVERDDRAELARLLKIGRPAFRGRGAQVTAGGAYMAYMGRLVARKRREPTDDLLGRVVREHGGDVSDEELVGLSAFVMGSGVENVAAMLGLGLLALLDHPDQLELLRTRPESIDRAVEELIRYLSVIPTASPRTARVDVPLGGQVIKAGDRVACSLIAANRGTPEGTPDRLDLTREPGPHVALGHGVHYCVGAPLVRLELRAAYSSVLRRFPGLRLAVDPAGIRFRRQAPYGVETLPISW</sequence>
<feature type="region of interest" description="Disordered" evidence="8">
    <location>
        <begin position="1"/>
        <end position="48"/>
    </location>
</feature>
<dbReference type="RefSeq" id="WP_144001745.1">
    <property type="nucleotide sequence ID" value="NZ_CP040916.1"/>
</dbReference>
<organism evidence="9 10">
    <name type="scientific">Streptomyces spectabilis</name>
    <dbReference type="NCBI Taxonomy" id="68270"/>
    <lineage>
        <taxon>Bacteria</taxon>
        <taxon>Bacillati</taxon>
        <taxon>Actinomycetota</taxon>
        <taxon>Actinomycetes</taxon>
        <taxon>Kitasatosporales</taxon>
        <taxon>Streptomycetaceae</taxon>
        <taxon>Streptomyces</taxon>
    </lineage>
</organism>
<comment type="similarity">
    <text evidence="2">Belongs to the cytochrome P450 family.</text>
</comment>
<proteinExistence type="inferred from homology"/>
<protein>
    <submittedName>
        <fullName evidence="9">Cytochrome P450</fullName>
    </submittedName>
</protein>
<dbReference type="Gene3D" id="1.10.630.10">
    <property type="entry name" value="Cytochrome P450"/>
    <property type="match status" value="1"/>
</dbReference>
<dbReference type="AlphaFoldDB" id="A0A516R359"/>
<keyword evidence="7" id="KW-0503">Monooxygenase</keyword>
<dbReference type="GO" id="GO:0005506">
    <property type="term" value="F:iron ion binding"/>
    <property type="evidence" value="ECO:0007669"/>
    <property type="project" value="InterPro"/>
</dbReference>
<dbReference type="InterPro" id="IPR001128">
    <property type="entry name" value="Cyt_P450"/>
</dbReference>
<dbReference type="FunFam" id="1.10.630.10:FF:000018">
    <property type="entry name" value="Cytochrome P450 monooxygenase"/>
    <property type="match status" value="1"/>
</dbReference>
<dbReference type="PANTHER" id="PTHR46696:SF5">
    <property type="entry name" value="CYTOCHROME P450 BJ-1"/>
    <property type="match status" value="1"/>
</dbReference>
<evidence type="ECO:0000313" key="9">
    <source>
        <dbReference type="EMBL" id="QDQ10091.1"/>
    </source>
</evidence>
<dbReference type="PANTHER" id="PTHR46696">
    <property type="entry name" value="P450, PUTATIVE (EUROFUNG)-RELATED"/>
    <property type="match status" value="1"/>
</dbReference>